<dbReference type="EMBL" id="MU806901">
    <property type="protein sequence ID" value="KAJ3832624.1"/>
    <property type="molecule type" value="Genomic_DNA"/>
</dbReference>
<feature type="region of interest" description="Disordered" evidence="1">
    <location>
        <begin position="109"/>
        <end position="190"/>
    </location>
</feature>
<gene>
    <name evidence="2" type="ORF">F5878DRAFT_449849</name>
</gene>
<name>A0AA38NXT8_9AGAR</name>
<sequence>MKKDSSQDEVDSLEQHQQHTQNLHYDQASNSNSTRIHFPNYAFQRTSPSKAAASGSHHKTVSHGNSASGGPGGGSSMRGGSHRDAVDTRESSNARRRVVSVDAGNVYGSSLRSGSNWKETLGGSSGLGLGPGKRVPTLSMGPSTAPGLGPSTTSGRRVASDVFRSTVDSSLDSSSKEDHHDSSSLDSGWEGIGAFSDEYDLSHEGMSLHYYVR</sequence>
<proteinExistence type="predicted"/>
<feature type="compositionally biased region" description="Gly residues" evidence="1">
    <location>
        <begin position="67"/>
        <end position="77"/>
    </location>
</feature>
<dbReference type="Proteomes" id="UP001163846">
    <property type="component" value="Unassembled WGS sequence"/>
</dbReference>
<keyword evidence="3" id="KW-1185">Reference proteome</keyword>
<organism evidence="2 3">
    <name type="scientific">Lentinula raphanica</name>
    <dbReference type="NCBI Taxonomy" id="153919"/>
    <lineage>
        <taxon>Eukaryota</taxon>
        <taxon>Fungi</taxon>
        <taxon>Dikarya</taxon>
        <taxon>Basidiomycota</taxon>
        <taxon>Agaricomycotina</taxon>
        <taxon>Agaricomycetes</taxon>
        <taxon>Agaricomycetidae</taxon>
        <taxon>Agaricales</taxon>
        <taxon>Marasmiineae</taxon>
        <taxon>Omphalotaceae</taxon>
        <taxon>Lentinula</taxon>
    </lineage>
</organism>
<reference evidence="2" key="1">
    <citation type="submission" date="2022-08" db="EMBL/GenBank/DDBJ databases">
        <authorList>
            <consortium name="DOE Joint Genome Institute"/>
            <person name="Min B."/>
            <person name="Riley R."/>
            <person name="Sierra-Patev S."/>
            <person name="Naranjo-Ortiz M."/>
            <person name="Looney B."/>
            <person name="Konkel Z."/>
            <person name="Slot J.C."/>
            <person name="Sakamoto Y."/>
            <person name="Steenwyk J.L."/>
            <person name="Rokas A."/>
            <person name="Carro J."/>
            <person name="Camarero S."/>
            <person name="Ferreira P."/>
            <person name="Molpeceres G."/>
            <person name="Ruiz-Duenas F.J."/>
            <person name="Serrano A."/>
            <person name="Henrissat B."/>
            <person name="Drula E."/>
            <person name="Hughes K.W."/>
            <person name="Mata J.L."/>
            <person name="Ishikawa N.K."/>
            <person name="Vargas-Isla R."/>
            <person name="Ushijima S."/>
            <person name="Smith C.A."/>
            <person name="Ahrendt S."/>
            <person name="Andreopoulos W."/>
            <person name="He G."/>
            <person name="Labutti K."/>
            <person name="Lipzen A."/>
            <person name="Ng V."/>
            <person name="Sandor L."/>
            <person name="Barry K."/>
            <person name="Martinez A.T."/>
            <person name="Xiao Y."/>
            <person name="Gibbons J.G."/>
            <person name="Terashima K."/>
            <person name="Hibbett D.S."/>
            <person name="Grigoriev I.V."/>
        </authorList>
    </citation>
    <scope>NUCLEOTIDE SEQUENCE</scope>
    <source>
        <strain evidence="2">TFB9207</strain>
    </source>
</reference>
<feature type="compositionally biased region" description="Basic and acidic residues" evidence="1">
    <location>
        <begin position="81"/>
        <end position="93"/>
    </location>
</feature>
<accession>A0AA38NXT8</accession>
<feature type="compositionally biased region" description="Basic and acidic residues" evidence="1">
    <location>
        <begin position="174"/>
        <end position="183"/>
    </location>
</feature>
<feature type="compositionally biased region" description="Polar residues" evidence="1">
    <location>
        <begin position="109"/>
        <end position="118"/>
    </location>
</feature>
<protein>
    <submittedName>
        <fullName evidence="2">Uncharacterized protein</fullName>
    </submittedName>
</protein>
<evidence type="ECO:0000313" key="2">
    <source>
        <dbReference type="EMBL" id="KAJ3832624.1"/>
    </source>
</evidence>
<evidence type="ECO:0000256" key="1">
    <source>
        <dbReference type="SAM" id="MobiDB-lite"/>
    </source>
</evidence>
<evidence type="ECO:0000313" key="3">
    <source>
        <dbReference type="Proteomes" id="UP001163846"/>
    </source>
</evidence>
<dbReference type="AlphaFoldDB" id="A0AA38NXT8"/>
<comment type="caution">
    <text evidence="2">The sequence shown here is derived from an EMBL/GenBank/DDBJ whole genome shotgun (WGS) entry which is preliminary data.</text>
</comment>
<feature type="compositionally biased region" description="Polar residues" evidence="1">
    <location>
        <begin position="18"/>
        <end position="35"/>
    </location>
</feature>
<feature type="region of interest" description="Disordered" evidence="1">
    <location>
        <begin position="1"/>
        <end position="97"/>
    </location>
</feature>